<sequence length="193" mass="22102">MSCKVFYNRPNPFYFNHIYNELVKQQQQQLANQDRFYTPNSNIIDTEDAYIVELELAGVDKQDIKIDIEKSTLVISGENKRKSAFLTKETKVEAKPIVSNDQPSIEEFEDDLETSTTTTNNNNITTSTTSNTEKPKETTRYLVQEIDSGKFKKVLSIKENQLDLTKINATFENGILTVKLLKKEPVSLKVNIQ</sequence>
<dbReference type="SUPFAM" id="SSF49764">
    <property type="entry name" value="HSP20-like chaperones"/>
    <property type="match status" value="1"/>
</dbReference>
<evidence type="ECO:0000256" key="3">
    <source>
        <dbReference type="RuleBase" id="RU003616"/>
    </source>
</evidence>
<dbReference type="EMBL" id="LODT01000004">
    <property type="protein sequence ID" value="KYR02364.1"/>
    <property type="molecule type" value="Genomic_DNA"/>
</dbReference>
<reference evidence="6 7" key="1">
    <citation type="submission" date="2015-12" db="EMBL/GenBank/DDBJ databases">
        <title>Dictyostelia acquired genes for synthesis and detection of signals that induce cell-type specialization by lateral gene transfer from prokaryotes.</title>
        <authorList>
            <person name="Gloeckner G."/>
            <person name="Schaap P."/>
        </authorList>
    </citation>
    <scope>NUCLEOTIDE SEQUENCE [LARGE SCALE GENOMIC DNA]</scope>
    <source>
        <strain evidence="6 7">TK</strain>
    </source>
</reference>
<protein>
    <submittedName>
        <fullName evidence="6">Heat shock protein Hsp20 domain-containing protein</fullName>
    </submittedName>
</protein>
<keyword evidence="1 6" id="KW-0346">Stress response</keyword>
<dbReference type="CDD" id="cd06464">
    <property type="entry name" value="ACD_sHsps-like"/>
    <property type="match status" value="1"/>
</dbReference>
<dbReference type="InterPro" id="IPR031107">
    <property type="entry name" value="Small_HSP"/>
</dbReference>
<evidence type="ECO:0000313" key="7">
    <source>
        <dbReference type="Proteomes" id="UP000076078"/>
    </source>
</evidence>
<dbReference type="OrthoDB" id="5511210at2759"/>
<proteinExistence type="inferred from homology"/>
<dbReference type="PROSITE" id="PS01031">
    <property type="entry name" value="SHSP"/>
    <property type="match status" value="1"/>
</dbReference>
<dbReference type="AlphaFoldDB" id="A0A152A839"/>
<dbReference type="OMA" id="CERSYGK"/>
<feature type="domain" description="SHSP" evidence="5">
    <location>
        <begin position="31"/>
        <end position="193"/>
    </location>
</feature>
<dbReference type="Pfam" id="PF00011">
    <property type="entry name" value="HSP20"/>
    <property type="match status" value="2"/>
</dbReference>
<organism evidence="6 7">
    <name type="scientific">Tieghemostelium lacteum</name>
    <name type="common">Slime mold</name>
    <name type="synonym">Dictyostelium lacteum</name>
    <dbReference type="NCBI Taxonomy" id="361077"/>
    <lineage>
        <taxon>Eukaryota</taxon>
        <taxon>Amoebozoa</taxon>
        <taxon>Evosea</taxon>
        <taxon>Eumycetozoa</taxon>
        <taxon>Dictyostelia</taxon>
        <taxon>Dictyosteliales</taxon>
        <taxon>Raperosteliaceae</taxon>
        <taxon>Tieghemostelium</taxon>
    </lineage>
</organism>
<feature type="region of interest" description="Disordered" evidence="4">
    <location>
        <begin position="113"/>
        <end position="137"/>
    </location>
</feature>
<evidence type="ECO:0000313" key="6">
    <source>
        <dbReference type="EMBL" id="KYR02364.1"/>
    </source>
</evidence>
<feature type="compositionally biased region" description="Low complexity" evidence="4">
    <location>
        <begin position="114"/>
        <end position="132"/>
    </location>
</feature>
<gene>
    <name evidence="6" type="ORF">DLAC_01197</name>
</gene>
<dbReference type="STRING" id="361077.A0A152A839"/>
<evidence type="ECO:0000256" key="2">
    <source>
        <dbReference type="PROSITE-ProRule" id="PRU00285"/>
    </source>
</evidence>
<evidence type="ECO:0000259" key="5">
    <source>
        <dbReference type="PROSITE" id="PS01031"/>
    </source>
</evidence>
<dbReference type="InterPro" id="IPR008978">
    <property type="entry name" value="HSP20-like_chaperone"/>
</dbReference>
<comment type="similarity">
    <text evidence="2 3">Belongs to the small heat shock protein (HSP20) family.</text>
</comment>
<dbReference type="Gene3D" id="2.60.40.790">
    <property type="match status" value="2"/>
</dbReference>
<dbReference type="InParanoid" id="A0A152A839"/>
<dbReference type="Proteomes" id="UP000076078">
    <property type="component" value="Unassembled WGS sequence"/>
</dbReference>
<dbReference type="PANTHER" id="PTHR11527">
    <property type="entry name" value="HEAT-SHOCK PROTEIN 20 FAMILY MEMBER"/>
    <property type="match status" value="1"/>
</dbReference>
<evidence type="ECO:0000256" key="1">
    <source>
        <dbReference type="ARBA" id="ARBA00023016"/>
    </source>
</evidence>
<comment type="caution">
    <text evidence="6">The sequence shown here is derived from an EMBL/GenBank/DDBJ whole genome shotgun (WGS) entry which is preliminary data.</text>
</comment>
<accession>A0A152A839</accession>
<name>A0A152A839_TIELA</name>
<keyword evidence="7" id="KW-1185">Reference proteome</keyword>
<evidence type="ECO:0000256" key="4">
    <source>
        <dbReference type="SAM" id="MobiDB-lite"/>
    </source>
</evidence>
<dbReference type="InterPro" id="IPR002068">
    <property type="entry name" value="A-crystallin/Hsp20_dom"/>
</dbReference>